<evidence type="ECO:0000313" key="5">
    <source>
        <dbReference type="EMBL" id="QDZ20329.1"/>
    </source>
</evidence>
<keyword evidence="2" id="KW-0677">Repeat</keyword>
<dbReference type="InterPro" id="IPR036322">
    <property type="entry name" value="WD40_repeat_dom_sf"/>
</dbReference>
<dbReference type="InterPro" id="IPR051858">
    <property type="entry name" value="WD_repeat_GAD-1"/>
</dbReference>
<dbReference type="Pfam" id="PF00400">
    <property type="entry name" value="WD40"/>
    <property type="match status" value="4"/>
</dbReference>
<dbReference type="GO" id="GO:0035861">
    <property type="term" value="C:site of double-strand break"/>
    <property type="evidence" value="ECO:0007669"/>
    <property type="project" value="TreeGrafter"/>
</dbReference>
<gene>
    <name evidence="5" type="ORF">A3770_04p28470</name>
</gene>
<dbReference type="Proteomes" id="UP000316726">
    <property type="component" value="Chromosome 4"/>
</dbReference>
<sequence length="631" mass="68497">MERGSEGSVGQSTSESVSVARKGSSPIERSPSLRSWMTSSDRSAGAGSYFVQQQSKGQARAVGEPAEAPRAGGEGDGMWRREGGSSLEGGEVRRPSAEVEGAEADLDPYLIPKAREAVLEKHLKTVSAISVDRSGSRVITGANDGQVNIYDFEGMKKDMKAFRKVSPSDGQHQVKSLSWSPTGDCFLAVTTSAQAKVFDRDGRDLGECVRGDMYLHDVRQTKGHTAGLTCGEWHPQDRDQCVTCSEDGTVRIWDITNLAQKAVIKPSLGKPGRVAATCCTYNGTGSLIAGGMMDGTIQLWSAAGKVGQAAKGAKVPAWKLKVQEKQRWTYNSRPGQLARGAHEADAEITGLCFSEDGHMLFSRSGDETLKVWDLRNFKKPLKVFEDLPCNYSTTGCALSPDQQLVLTGVSCNQSGEGGGLLFFDTSSLDLVRTIPFARSVTAVQWHPKLNQIFVGMGEKTYGETHILYDPALSTRGAMVCAGKTAQARDPLGLNAKAVIYAPNALPMFQENWSKKRAREKELKDPMKTKRPDPGKYLAGRGREGKVGVSETALLTQHLLKTKGKLKELGDPREALEKYTDGKSGIVLKAYQETQPKPIFQDYDSEDEEADEGEEQAGPRKVDPQTGMYISK</sequence>
<protein>
    <submittedName>
        <fullName evidence="5">WD40 repeat domain-containing protein</fullName>
    </submittedName>
</protein>
<feature type="compositionally biased region" description="Acidic residues" evidence="4">
    <location>
        <begin position="602"/>
        <end position="614"/>
    </location>
</feature>
<feature type="compositionally biased region" description="Polar residues" evidence="4">
    <location>
        <begin position="8"/>
        <end position="17"/>
    </location>
</feature>
<proteinExistence type="predicted"/>
<dbReference type="AlphaFoldDB" id="A0A5B8MIV9"/>
<feature type="region of interest" description="Disordered" evidence="4">
    <location>
        <begin position="594"/>
        <end position="631"/>
    </location>
</feature>
<accession>A0A5B8MIV9</accession>
<dbReference type="InterPro" id="IPR001680">
    <property type="entry name" value="WD40_rpt"/>
</dbReference>
<dbReference type="PANTHER" id="PTHR16017:SF0">
    <property type="entry name" value="WD REPEAT-CONTAINING PROTEIN 70"/>
    <property type="match status" value="1"/>
</dbReference>
<keyword evidence="6" id="KW-1185">Reference proteome</keyword>
<organism evidence="5 6">
    <name type="scientific">Chloropicon primus</name>
    <dbReference type="NCBI Taxonomy" id="1764295"/>
    <lineage>
        <taxon>Eukaryota</taxon>
        <taxon>Viridiplantae</taxon>
        <taxon>Chlorophyta</taxon>
        <taxon>Chloropicophyceae</taxon>
        <taxon>Chloropicales</taxon>
        <taxon>Chloropicaceae</taxon>
        <taxon>Chloropicon</taxon>
    </lineage>
</organism>
<feature type="region of interest" description="Disordered" evidence="4">
    <location>
        <begin position="1"/>
        <end position="100"/>
    </location>
</feature>
<feature type="region of interest" description="Disordered" evidence="4">
    <location>
        <begin position="519"/>
        <end position="541"/>
    </location>
</feature>
<dbReference type="InterPro" id="IPR015943">
    <property type="entry name" value="WD40/YVTN_repeat-like_dom_sf"/>
</dbReference>
<evidence type="ECO:0000256" key="1">
    <source>
        <dbReference type="ARBA" id="ARBA00022574"/>
    </source>
</evidence>
<dbReference type="PROSITE" id="PS50082">
    <property type="entry name" value="WD_REPEATS_2"/>
    <property type="match status" value="3"/>
</dbReference>
<dbReference type="PRINTS" id="PR00320">
    <property type="entry name" value="GPROTEINBRPT"/>
</dbReference>
<dbReference type="GO" id="GO:0005634">
    <property type="term" value="C:nucleus"/>
    <property type="evidence" value="ECO:0007669"/>
    <property type="project" value="TreeGrafter"/>
</dbReference>
<dbReference type="EMBL" id="CP031037">
    <property type="protein sequence ID" value="QDZ20329.1"/>
    <property type="molecule type" value="Genomic_DNA"/>
</dbReference>
<dbReference type="InterPro" id="IPR020472">
    <property type="entry name" value="WD40_PAC1"/>
</dbReference>
<dbReference type="SUPFAM" id="SSF50978">
    <property type="entry name" value="WD40 repeat-like"/>
    <property type="match status" value="1"/>
</dbReference>
<reference evidence="5 6" key="1">
    <citation type="submission" date="2018-07" db="EMBL/GenBank/DDBJ databases">
        <title>The complete nuclear genome of the prasinophyte Chloropicon primus (CCMP1205).</title>
        <authorList>
            <person name="Pombert J.-F."/>
            <person name="Otis C."/>
            <person name="Turmel M."/>
            <person name="Lemieux C."/>
        </authorList>
    </citation>
    <scope>NUCLEOTIDE SEQUENCE [LARGE SCALE GENOMIC DNA]</scope>
    <source>
        <strain evidence="5 6">CCMP1205</strain>
    </source>
</reference>
<evidence type="ECO:0000256" key="4">
    <source>
        <dbReference type="SAM" id="MobiDB-lite"/>
    </source>
</evidence>
<dbReference type="OrthoDB" id="10264376at2759"/>
<evidence type="ECO:0000313" key="6">
    <source>
        <dbReference type="Proteomes" id="UP000316726"/>
    </source>
</evidence>
<feature type="compositionally biased region" description="Polar residues" evidence="4">
    <location>
        <begin position="32"/>
        <end position="42"/>
    </location>
</feature>
<dbReference type="InterPro" id="IPR019775">
    <property type="entry name" value="WD40_repeat_CS"/>
</dbReference>
<evidence type="ECO:0000256" key="3">
    <source>
        <dbReference type="PROSITE-ProRule" id="PRU00221"/>
    </source>
</evidence>
<dbReference type="SMART" id="SM00320">
    <property type="entry name" value="WD40"/>
    <property type="match status" value="6"/>
</dbReference>
<evidence type="ECO:0000256" key="2">
    <source>
        <dbReference type="ARBA" id="ARBA00022737"/>
    </source>
</evidence>
<feature type="compositionally biased region" description="Basic and acidic residues" evidence="4">
    <location>
        <begin position="519"/>
        <end position="533"/>
    </location>
</feature>
<dbReference type="STRING" id="1764295.A0A5B8MIV9"/>
<dbReference type="PANTHER" id="PTHR16017">
    <property type="entry name" value="GASTRULATION DEFECTIVE PROTEIN 1-RELATED"/>
    <property type="match status" value="1"/>
</dbReference>
<dbReference type="PROSITE" id="PS00678">
    <property type="entry name" value="WD_REPEATS_1"/>
    <property type="match status" value="1"/>
</dbReference>
<feature type="repeat" description="WD" evidence="3">
    <location>
        <begin position="341"/>
        <end position="376"/>
    </location>
</feature>
<name>A0A5B8MIV9_9CHLO</name>
<dbReference type="PROSITE" id="PS50294">
    <property type="entry name" value="WD_REPEATS_REGION"/>
    <property type="match status" value="3"/>
</dbReference>
<feature type="repeat" description="WD" evidence="3">
    <location>
        <begin position="119"/>
        <end position="160"/>
    </location>
</feature>
<keyword evidence="1 3" id="KW-0853">WD repeat</keyword>
<feature type="repeat" description="WD" evidence="3">
    <location>
        <begin position="221"/>
        <end position="263"/>
    </location>
</feature>
<dbReference type="Gene3D" id="2.130.10.10">
    <property type="entry name" value="YVTN repeat-like/Quinoprotein amine dehydrogenase"/>
    <property type="match status" value="2"/>
</dbReference>